<name>A0ABT8JNS2_9BACL</name>
<dbReference type="RefSeq" id="WP_301242353.1">
    <property type="nucleotide sequence ID" value="NZ_JAROCC010000003.1"/>
</dbReference>
<reference evidence="3" key="1">
    <citation type="submission" date="2023-03" db="EMBL/GenBank/DDBJ databases">
        <title>MT1 and MT2 Draft Genomes of Novel Species.</title>
        <authorList>
            <person name="Venkateswaran K."/>
        </authorList>
    </citation>
    <scope>NUCLEOTIDE SEQUENCE</scope>
    <source>
        <strain evidence="3">F6_3S_P_2</strain>
    </source>
</reference>
<evidence type="ECO:0000313" key="4">
    <source>
        <dbReference type="Proteomes" id="UP001175097"/>
    </source>
</evidence>
<evidence type="ECO:0000259" key="2">
    <source>
        <dbReference type="PROSITE" id="PS51371"/>
    </source>
</evidence>
<dbReference type="SUPFAM" id="SSF51182">
    <property type="entry name" value="RmlC-like cupins"/>
    <property type="match status" value="1"/>
</dbReference>
<dbReference type="Pfam" id="PF00571">
    <property type="entry name" value="CBS"/>
    <property type="match status" value="2"/>
</dbReference>
<evidence type="ECO:0000256" key="1">
    <source>
        <dbReference type="PROSITE-ProRule" id="PRU00703"/>
    </source>
</evidence>
<dbReference type="EMBL" id="JAROCC010000003">
    <property type="protein sequence ID" value="MDN4606800.1"/>
    <property type="molecule type" value="Genomic_DNA"/>
</dbReference>
<dbReference type="InterPro" id="IPR000644">
    <property type="entry name" value="CBS_dom"/>
</dbReference>
<feature type="domain" description="CBS" evidence="2">
    <location>
        <begin position="64"/>
        <end position="123"/>
    </location>
</feature>
<evidence type="ECO:0000313" key="3">
    <source>
        <dbReference type="EMBL" id="MDN4606800.1"/>
    </source>
</evidence>
<dbReference type="Proteomes" id="UP001175097">
    <property type="component" value="Unassembled WGS sequence"/>
</dbReference>
<dbReference type="SUPFAM" id="SSF54631">
    <property type="entry name" value="CBS-domain pair"/>
    <property type="match status" value="1"/>
</dbReference>
<dbReference type="CDD" id="cd02213">
    <property type="entry name" value="cupin_PMI_typeII_C"/>
    <property type="match status" value="1"/>
</dbReference>
<dbReference type="PANTHER" id="PTHR46390">
    <property type="entry name" value="MANNOSE-1-PHOSPHATE GUANYLYLTRANSFERASE"/>
    <property type="match status" value="1"/>
</dbReference>
<accession>A0ABT8JNS2</accession>
<dbReference type="Gene3D" id="2.60.120.10">
    <property type="entry name" value="Jelly Rolls"/>
    <property type="match status" value="1"/>
</dbReference>
<organism evidence="3 4">
    <name type="scientific">Sporosarcina highlanderae</name>
    <dbReference type="NCBI Taxonomy" id="3035916"/>
    <lineage>
        <taxon>Bacteria</taxon>
        <taxon>Bacillati</taxon>
        <taxon>Bacillota</taxon>
        <taxon>Bacilli</taxon>
        <taxon>Bacillales</taxon>
        <taxon>Caryophanaceae</taxon>
        <taxon>Sporosarcina</taxon>
    </lineage>
</organism>
<dbReference type="InterPro" id="IPR014710">
    <property type="entry name" value="RmlC-like_jellyroll"/>
</dbReference>
<feature type="domain" description="CBS" evidence="2">
    <location>
        <begin position="1"/>
        <end position="57"/>
    </location>
</feature>
<dbReference type="InterPro" id="IPR051161">
    <property type="entry name" value="Mannose-6P_isomerase_type2"/>
</dbReference>
<protein>
    <submittedName>
        <fullName evidence="3">Cupin domain-containing protein</fullName>
    </submittedName>
</protein>
<dbReference type="InterPro" id="IPR046342">
    <property type="entry name" value="CBS_dom_sf"/>
</dbReference>
<proteinExistence type="predicted"/>
<comment type="caution">
    <text evidence="3">The sequence shown here is derived from an EMBL/GenBank/DDBJ whole genome shotgun (WGS) entry which is preliminary data.</text>
</comment>
<dbReference type="Gene3D" id="3.10.580.10">
    <property type="entry name" value="CBS-domain"/>
    <property type="match status" value="1"/>
</dbReference>
<dbReference type="Pfam" id="PF01050">
    <property type="entry name" value="MannoseP_isomer"/>
    <property type="match status" value="1"/>
</dbReference>
<dbReference type="InterPro" id="IPR011051">
    <property type="entry name" value="RmlC_Cupin_sf"/>
</dbReference>
<sequence length="252" mass="28981">MNLTKYTLFENATILEALQQIELNKKGFVIVVDSDFIVKGTMTDGDIRRSLLKGENLTSITTDILSGEFSFINVDDSFDKVISFFKESKIEFLPIVNNEGMLVNVLTKVQLHTALLEGIEWDLRNDFSLLDGHTIDHEIYNRPWGYYKTVFLSDYSRAKIIHVNPGEELSLQKHKKREEHWVIVKGEGELTIGESIRYVSEGSYIYIPKGCKHRISNKSQSIPLMISEVQLGSYFGEDDIIRYEDKYGRLDL</sequence>
<gene>
    <name evidence="3" type="ORF">P5G49_04825</name>
</gene>
<keyword evidence="1" id="KW-0129">CBS domain</keyword>
<keyword evidence="4" id="KW-1185">Reference proteome</keyword>
<dbReference type="PROSITE" id="PS51371">
    <property type="entry name" value="CBS"/>
    <property type="match status" value="2"/>
</dbReference>
<dbReference type="InterPro" id="IPR001538">
    <property type="entry name" value="Man6P_isomerase-2_C"/>
</dbReference>
<dbReference type="PANTHER" id="PTHR46390:SF1">
    <property type="entry name" value="MANNOSE-1-PHOSPHATE GUANYLYLTRANSFERASE"/>
    <property type="match status" value="1"/>
</dbReference>